<name>A0A2T0Q7G4_9ACTN</name>
<evidence type="ECO:0000313" key="2">
    <source>
        <dbReference type="Proteomes" id="UP000237846"/>
    </source>
</evidence>
<sequence length="97" mass="9729">MIILGDAPTSLGLHLGEAGQPDEALAAFQEAVGTLRACARDDPGLDLAPALGALGAQLVEAVEIHHRHVEAADENLRAICAALAVTLEALGNTAGAG</sequence>
<dbReference type="SUPFAM" id="SSF48452">
    <property type="entry name" value="TPR-like"/>
    <property type="match status" value="1"/>
</dbReference>
<gene>
    <name evidence="1" type="ORF">CLV72_103339</name>
</gene>
<proteinExistence type="predicted"/>
<dbReference type="EMBL" id="PVZC01000003">
    <property type="protein sequence ID" value="PRX99734.1"/>
    <property type="molecule type" value="Genomic_DNA"/>
</dbReference>
<comment type="caution">
    <text evidence="1">The sequence shown here is derived from an EMBL/GenBank/DDBJ whole genome shotgun (WGS) entry which is preliminary data.</text>
</comment>
<dbReference type="InterPro" id="IPR011990">
    <property type="entry name" value="TPR-like_helical_dom_sf"/>
</dbReference>
<evidence type="ECO:0000313" key="1">
    <source>
        <dbReference type="EMBL" id="PRX99734.1"/>
    </source>
</evidence>
<organism evidence="1 2">
    <name type="scientific">Allonocardiopsis opalescens</name>
    <dbReference type="NCBI Taxonomy" id="1144618"/>
    <lineage>
        <taxon>Bacteria</taxon>
        <taxon>Bacillati</taxon>
        <taxon>Actinomycetota</taxon>
        <taxon>Actinomycetes</taxon>
        <taxon>Streptosporangiales</taxon>
        <taxon>Allonocardiopsis</taxon>
    </lineage>
</organism>
<reference evidence="1 2" key="1">
    <citation type="submission" date="2018-03" db="EMBL/GenBank/DDBJ databases">
        <title>Genomic Encyclopedia of Archaeal and Bacterial Type Strains, Phase II (KMG-II): from individual species to whole genera.</title>
        <authorList>
            <person name="Goeker M."/>
        </authorList>
    </citation>
    <scope>NUCLEOTIDE SEQUENCE [LARGE SCALE GENOMIC DNA]</scope>
    <source>
        <strain evidence="1 2">DSM 45601</strain>
    </source>
</reference>
<accession>A0A2T0Q7G4</accession>
<dbReference type="AlphaFoldDB" id="A0A2T0Q7G4"/>
<protein>
    <recommendedName>
        <fullName evidence="3">Tetratricopeptide repeat protein</fullName>
    </recommendedName>
</protein>
<dbReference type="Proteomes" id="UP000237846">
    <property type="component" value="Unassembled WGS sequence"/>
</dbReference>
<evidence type="ECO:0008006" key="3">
    <source>
        <dbReference type="Google" id="ProtNLM"/>
    </source>
</evidence>
<keyword evidence="2" id="KW-1185">Reference proteome</keyword>